<accession>A0A9W3B0Y8</accession>
<evidence type="ECO:0000313" key="6">
    <source>
        <dbReference type="Proteomes" id="UP001165740"/>
    </source>
</evidence>
<dbReference type="RefSeq" id="XP_055893143.1">
    <property type="nucleotide sequence ID" value="XM_056037168.1"/>
</dbReference>
<evidence type="ECO:0000256" key="1">
    <source>
        <dbReference type="ARBA" id="ARBA00001554"/>
    </source>
</evidence>
<evidence type="ECO:0000256" key="3">
    <source>
        <dbReference type="ARBA" id="ARBA00013252"/>
    </source>
</evidence>
<dbReference type="GeneID" id="106059880"/>
<dbReference type="GO" id="GO:0008124">
    <property type="term" value="F:4-alpha-hydroxytetrahydrobiopterin dehydratase activity"/>
    <property type="evidence" value="ECO:0007669"/>
    <property type="project" value="UniProtKB-EC"/>
</dbReference>
<dbReference type="GO" id="GO:0006729">
    <property type="term" value="P:tetrahydrobiopterin biosynthetic process"/>
    <property type="evidence" value="ECO:0007669"/>
    <property type="project" value="InterPro"/>
</dbReference>
<proteinExistence type="inferred from homology"/>
<dbReference type="CDD" id="cd00914">
    <property type="entry name" value="PCD_DCoH_subfamily_b"/>
    <property type="match status" value="1"/>
</dbReference>
<sequence>MTAVDKSQLLILTQMLIKAHFICAPSVRAAVQQFRSYAAQKMTSSPKRTKLNDEERISVLNPLKESGWTLVEGRDAIYKEFLFKDFNQAFGFMSRVALKAEKMDHHPEWFNVYNKVQVTLSTHDVGGLSQRDITLANFMEQIAK</sequence>
<reference evidence="7" key="1">
    <citation type="submission" date="2025-08" db="UniProtKB">
        <authorList>
            <consortium name="RefSeq"/>
        </authorList>
    </citation>
    <scope>IDENTIFICATION</scope>
</reference>
<dbReference type="NCBIfam" id="NF002020">
    <property type="entry name" value="PRK00823.1-5"/>
    <property type="match status" value="1"/>
</dbReference>
<organism evidence="6 7">
    <name type="scientific">Biomphalaria glabrata</name>
    <name type="common">Bloodfluke planorb</name>
    <name type="synonym">Freshwater snail</name>
    <dbReference type="NCBI Taxonomy" id="6526"/>
    <lineage>
        <taxon>Eukaryota</taxon>
        <taxon>Metazoa</taxon>
        <taxon>Spiralia</taxon>
        <taxon>Lophotrochozoa</taxon>
        <taxon>Mollusca</taxon>
        <taxon>Gastropoda</taxon>
        <taxon>Heterobranchia</taxon>
        <taxon>Euthyneura</taxon>
        <taxon>Panpulmonata</taxon>
        <taxon>Hygrophila</taxon>
        <taxon>Lymnaeoidea</taxon>
        <taxon>Planorbidae</taxon>
        <taxon>Biomphalaria</taxon>
    </lineage>
</organism>
<dbReference type="Gene3D" id="3.30.1360.20">
    <property type="entry name" value="Transcriptional coactivator/pterin dehydratase"/>
    <property type="match status" value="1"/>
</dbReference>
<dbReference type="SUPFAM" id="SSF55248">
    <property type="entry name" value="PCD-like"/>
    <property type="match status" value="1"/>
</dbReference>
<dbReference type="Proteomes" id="UP001165740">
    <property type="component" value="Chromosome 8"/>
</dbReference>
<keyword evidence="6" id="KW-1185">Reference proteome</keyword>
<evidence type="ECO:0000256" key="4">
    <source>
        <dbReference type="ARBA" id="ARBA00023239"/>
    </source>
</evidence>
<evidence type="ECO:0000256" key="5">
    <source>
        <dbReference type="ARBA" id="ARBA00030497"/>
    </source>
</evidence>
<gene>
    <name evidence="7" type="primary">LOC106059880</name>
</gene>
<dbReference type="FunFam" id="3.30.1360.20:FF:000001">
    <property type="entry name" value="Pterin-4-alpha-carbinolamine dehydratase 2"/>
    <property type="match status" value="1"/>
</dbReference>
<dbReference type="InterPro" id="IPR001533">
    <property type="entry name" value="Pterin_deHydtase"/>
</dbReference>
<dbReference type="HAMAP" id="MF_00434">
    <property type="entry name" value="Pterin_4_alpha"/>
    <property type="match status" value="1"/>
</dbReference>
<protein>
    <recommendedName>
        <fullName evidence="3">4a-hydroxytetrahydrobiopterin dehydratase</fullName>
        <ecNumber evidence="3">4.2.1.96</ecNumber>
    </recommendedName>
    <alternativeName>
        <fullName evidence="5">4-alpha-hydroxy-tetrahydropterin dehydratase</fullName>
    </alternativeName>
</protein>
<comment type="catalytic activity">
    <reaction evidence="1">
        <text>(4aS,6R)-4a-hydroxy-L-erythro-5,6,7,8-tetrahydrobiopterin = (6R)-L-erythro-6,7-dihydrobiopterin + H2O</text>
        <dbReference type="Rhea" id="RHEA:11920"/>
        <dbReference type="ChEBI" id="CHEBI:15377"/>
        <dbReference type="ChEBI" id="CHEBI:15642"/>
        <dbReference type="ChEBI" id="CHEBI:43120"/>
        <dbReference type="EC" id="4.2.1.96"/>
    </reaction>
</comment>
<dbReference type="PANTHER" id="PTHR12599:SF0">
    <property type="entry name" value="PTERIN-4-ALPHA-CARBINOLAMINE DEHYDRATASE"/>
    <property type="match status" value="1"/>
</dbReference>
<dbReference type="NCBIfam" id="NF002018">
    <property type="entry name" value="PRK00823.1-3"/>
    <property type="match status" value="1"/>
</dbReference>
<dbReference type="OMA" id="RWLSKMA"/>
<keyword evidence="4" id="KW-0456">Lyase</keyword>
<dbReference type="EC" id="4.2.1.96" evidence="3"/>
<evidence type="ECO:0000256" key="2">
    <source>
        <dbReference type="ARBA" id="ARBA00006472"/>
    </source>
</evidence>
<dbReference type="Pfam" id="PF01329">
    <property type="entry name" value="Pterin_4a"/>
    <property type="match status" value="1"/>
</dbReference>
<dbReference type="AlphaFoldDB" id="A0A9W3B0Y8"/>
<name>A0A9W3B0Y8_BIOGL</name>
<dbReference type="PANTHER" id="PTHR12599">
    <property type="entry name" value="PTERIN-4-ALPHA-CARBINOLAMINE DEHYDRATASE"/>
    <property type="match status" value="1"/>
</dbReference>
<comment type="similarity">
    <text evidence="2">Belongs to the pterin-4-alpha-carbinolamine dehydratase family.</text>
</comment>
<evidence type="ECO:0000313" key="7">
    <source>
        <dbReference type="RefSeq" id="XP_055893143.1"/>
    </source>
</evidence>
<dbReference type="OrthoDB" id="277398at2759"/>
<dbReference type="InterPro" id="IPR036428">
    <property type="entry name" value="PCD_sf"/>
</dbReference>